<name>A0A1I7XDM6_HETBA</name>
<dbReference type="Proteomes" id="UP000095283">
    <property type="component" value="Unplaced"/>
</dbReference>
<proteinExistence type="predicted"/>
<evidence type="ECO:0000313" key="3">
    <source>
        <dbReference type="WBParaSite" id="Hba_15749"/>
    </source>
</evidence>
<dbReference type="WBParaSite" id="Hba_15749">
    <property type="protein sequence ID" value="Hba_15749"/>
    <property type="gene ID" value="Hba_15749"/>
</dbReference>
<evidence type="ECO:0000256" key="1">
    <source>
        <dbReference type="SAM" id="MobiDB-lite"/>
    </source>
</evidence>
<dbReference type="AlphaFoldDB" id="A0A1I7XDM6"/>
<evidence type="ECO:0000313" key="2">
    <source>
        <dbReference type="Proteomes" id="UP000095283"/>
    </source>
</evidence>
<reference evidence="3" key="1">
    <citation type="submission" date="2016-11" db="UniProtKB">
        <authorList>
            <consortium name="WormBaseParasite"/>
        </authorList>
    </citation>
    <scope>IDENTIFICATION</scope>
</reference>
<keyword evidence="2" id="KW-1185">Reference proteome</keyword>
<sequence>MVPKDQSSPFKTSKGISASSVEENTFT</sequence>
<accession>A0A1I7XDM6</accession>
<organism evidence="2 3">
    <name type="scientific">Heterorhabditis bacteriophora</name>
    <name type="common">Entomopathogenic nematode worm</name>
    <dbReference type="NCBI Taxonomy" id="37862"/>
    <lineage>
        <taxon>Eukaryota</taxon>
        <taxon>Metazoa</taxon>
        <taxon>Ecdysozoa</taxon>
        <taxon>Nematoda</taxon>
        <taxon>Chromadorea</taxon>
        <taxon>Rhabditida</taxon>
        <taxon>Rhabditina</taxon>
        <taxon>Rhabditomorpha</taxon>
        <taxon>Strongyloidea</taxon>
        <taxon>Heterorhabditidae</taxon>
        <taxon>Heterorhabditis</taxon>
    </lineage>
</organism>
<feature type="region of interest" description="Disordered" evidence="1">
    <location>
        <begin position="1"/>
        <end position="27"/>
    </location>
</feature>
<protein>
    <submittedName>
        <fullName evidence="3">Ribosomal protein L32</fullName>
    </submittedName>
</protein>